<evidence type="ECO:0000259" key="9">
    <source>
        <dbReference type="PROSITE" id="PS50878"/>
    </source>
</evidence>
<dbReference type="GO" id="GO:0004523">
    <property type="term" value="F:RNA-DNA hybrid ribonuclease activity"/>
    <property type="evidence" value="ECO:0007669"/>
    <property type="project" value="UniProtKB-EC"/>
</dbReference>
<feature type="compositionally biased region" description="Basic and acidic residues" evidence="6">
    <location>
        <begin position="28"/>
        <end position="40"/>
    </location>
</feature>
<dbReference type="SMART" id="SM00462">
    <property type="entry name" value="PTB"/>
    <property type="match status" value="1"/>
</dbReference>
<protein>
    <recommendedName>
        <fullName evidence="2">ribonuclease H</fullName>
        <ecNumber evidence="2">3.1.26.4</ecNumber>
    </recommendedName>
</protein>
<dbReference type="InterPro" id="IPR000477">
    <property type="entry name" value="RT_dom"/>
</dbReference>
<evidence type="ECO:0000259" key="7">
    <source>
        <dbReference type="PROSITE" id="PS01179"/>
    </source>
</evidence>
<feature type="domain" description="Integrase catalytic" evidence="11">
    <location>
        <begin position="1653"/>
        <end position="1773"/>
    </location>
</feature>
<dbReference type="InterPro" id="IPR036034">
    <property type="entry name" value="PDZ_sf"/>
</dbReference>
<dbReference type="CDD" id="cd06793">
    <property type="entry name" value="PDZ2_APBA1_3-like"/>
    <property type="match status" value="1"/>
</dbReference>
<dbReference type="SMART" id="SM00228">
    <property type="entry name" value="PDZ"/>
    <property type="match status" value="2"/>
</dbReference>
<dbReference type="PROSITE" id="PS50879">
    <property type="entry name" value="RNASE_H_1"/>
    <property type="match status" value="1"/>
</dbReference>
<evidence type="ECO:0000256" key="2">
    <source>
        <dbReference type="ARBA" id="ARBA00012180"/>
    </source>
</evidence>
<feature type="domain" description="Reverse transcriptase" evidence="9">
    <location>
        <begin position="1058"/>
        <end position="1239"/>
    </location>
</feature>
<dbReference type="PROSITE" id="PS50106">
    <property type="entry name" value="PDZ"/>
    <property type="match status" value="2"/>
</dbReference>
<dbReference type="Pfam" id="PF00078">
    <property type="entry name" value="RVT_1"/>
    <property type="match status" value="1"/>
</dbReference>
<feature type="region of interest" description="Disordered" evidence="6">
    <location>
        <begin position="219"/>
        <end position="328"/>
    </location>
</feature>
<keyword evidence="3" id="KW-0813">Transport</keyword>
<dbReference type="InterPro" id="IPR036397">
    <property type="entry name" value="RNaseH_sf"/>
</dbReference>
<dbReference type="FunFam" id="2.30.42.10:FF:000017">
    <property type="entry name" value="Amyloid beta A4 protein-binding family A member 1"/>
    <property type="match status" value="1"/>
</dbReference>
<evidence type="ECO:0000259" key="8">
    <source>
        <dbReference type="PROSITE" id="PS50106"/>
    </source>
</evidence>
<dbReference type="Gene3D" id="2.30.29.30">
    <property type="entry name" value="Pleckstrin-homology domain (PH domain)/Phosphotyrosine-binding domain (PTB)"/>
    <property type="match status" value="1"/>
</dbReference>
<dbReference type="InterPro" id="IPR006020">
    <property type="entry name" value="PTB/PI_dom"/>
</dbReference>
<gene>
    <name evidence="12" type="ORF">GRJ2_002918700</name>
</gene>
<feature type="domain" description="PDZ" evidence="8">
    <location>
        <begin position="630"/>
        <end position="702"/>
    </location>
</feature>
<dbReference type="Proteomes" id="UP001623348">
    <property type="component" value="Unassembled WGS sequence"/>
</dbReference>
<comment type="caution">
    <text evidence="12">The sequence shown here is derived from an EMBL/GenBank/DDBJ whole genome shotgun (WGS) entry which is preliminary data.</text>
</comment>
<dbReference type="Gene3D" id="2.30.42.10">
    <property type="match status" value="2"/>
</dbReference>
<dbReference type="SUPFAM" id="SSF53098">
    <property type="entry name" value="Ribonuclease H-like"/>
    <property type="match status" value="2"/>
</dbReference>
<dbReference type="GO" id="GO:0006259">
    <property type="term" value="P:DNA metabolic process"/>
    <property type="evidence" value="ECO:0007669"/>
    <property type="project" value="UniProtKB-ARBA"/>
</dbReference>
<dbReference type="Pfam" id="PF00665">
    <property type="entry name" value="rve"/>
    <property type="match status" value="1"/>
</dbReference>
<dbReference type="SUPFAM" id="SSF56672">
    <property type="entry name" value="DNA/RNA polymerases"/>
    <property type="match status" value="1"/>
</dbReference>
<dbReference type="CDD" id="cd01208">
    <property type="entry name" value="PTB_X11"/>
    <property type="match status" value="1"/>
</dbReference>
<evidence type="ECO:0000313" key="12">
    <source>
        <dbReference type="EMBL" id="GAB0204531.1"/>
    </source>
</evidence>
<dbReference type="InterPro" id="IPR001478">
    <property type="entry name" value="PDZ"/>
</dbReference>
<dbReference type="PROSITE" id="PS50994">
    <property type="entry name" value="INTEGRASE"/>
    <property type="match status" value="1"/>
</dbReference>
<dbReference type="SUPFAM" id="SSF50156">
    <property type="entry name" value="PDZ domain-like"/>
    <property type="match status" value="2"/>
</dbReference>
<dbReference type="Pfam" id="PF00075">
    <property type="entry name" value="RNase_H"/>
    <property type="match status" value="1"/>
</dbReference>
<dbReference type="CDD" id="cd06720">
    <property type="entry name" value="PDZ1_APBA1_3-like"/>
    <property type="match status" value="1"/>
</dbReference>
<organism evidence="12 13">
    <name type="scientific">Grus japonensis</name>
    <name type="common">Japanese crane</name>
    <name type="synonym">Red-crowned crane</name>
    <dbReference type="NCBI Taxonomy" id="30415"/>
    <lineage>
        <taxon>Eukaryota</taxon>
        <taxon>Metazoa</taxon>
        <taxon>Chordata</taxon>
        <taxon>Craniata</taxon>
        <taxon>Vertebrata</taxon>
        <taxon>Euteleostomi</taxon>
        <taxon>Archelosauria</taxon>
        <taxon>Archosauria</taxon>
        <taxon>Dinosauria</taxon>
        <taxon>Saurischia</taxon>
        <taxon>Theropoda</taxon>
        <taxon>Coelurosauria</taxon>
        <taxon>Aves</taxon>
        <taxon>Neognathae</taxon>
        <taxon>Neoaves</taxon>
        <taxon>Gruiformes</taxon>
        <taxon>Gruidae</taxon>
        <taxon>Grus</taxon>
    </lineage>
</organism>
<evidence type="ECO:0000256" key="3">
    <source>
        <dbReference type="ARBA" id="ARBA00022448"/>
    </source>
</evidence>
<evidence type="ECO:0000256" key="1">
    <source>
        <dbReference type="ARBA" id="ARBA00010879"/>
    </source>
</evidence>
<proteinExistence type="inferred from homology"/>
<dbReference type="Pfam" id="PF17919">
    <property type="entry name" value="RT_RNaseH_2"/>
    <property type="match status" value="1"/>
</dbReference>
<dbReference type="FunFam" id="2.30.42.10:FF:000007">
    <property type="entry name" value="Amyloid beta A4 protein-binding family A member"/>
    <property type="match status" value="1"/>
</dbReference>
<feature type="compositionally biased region" description="Low complexity" evidence="6">
    <location>
        <begin position="382"/>
        <end position="398"/>
    </location>
</feature>
<evidence type="ECO:0000256" key="6">
    <source>
        <dbReference type="SAM" id="MobiDB-lite"/>
    </source>
</evidence>
<dbReference type="InterPro" id="IPR041577">
    <property type="entry name" value="RT_RNaseH_2"/>
</dbReference>
<dbReference type="SUPFAM" id="SSF50729">
    <property type="entry name" value="PH domain-like"/>
    <property type="match status" value="1"/>
</dbReference>
<evidence type="ECO:0000313" key="13">
    <source>
        <dbReference type="Proteomes" id="UP001623348"/>
    </source>
</evidence>
<dbReference type="InterPro" id="IPR051230">
    <property type="entry name" value="APP-Binding"/>
</dbReference>
<feature type="region of interest" description="Disordered" evidence="6">
    <location>
        <begin position="1"/>
        <end position="85"/>
    </location>
</feature>
<dbReference type="InterPro" id="IPR012337">
    <property type="entry name" value="RNaseH-like_sf"/>
</dbReference>
<feature type="compositionally biased region" description="Basic and acidic residues" evidence="6">
    <location>
        <begin position="370"/>
        <end position="381"/>
    </location>
</feature>
<accession>A0ABC9Y474</accession>
<feature type="compositionally biased region" description="Polar residues" evidence="6">
    <location>
        <begin position="300"/>
        <end position="320"/>
    </location>
</feature>
<evidence type="ECO:0000256" key="5">
    <source>
        <dbReference type="ARBA" id="ARBA00022737"/>
    </source>
</evidence>
<dbReference type="InterPro" id="IPR043502">
    <property type="entry name" value="DNA/RNA_pol_sf"/>
</dbReference>
<feature type="domain" description="PID" evidence="7">
    <location>
        <begin position="442"/>
        <end position="617"/>
    </location>
</feature>
<dbReference type="PROSITE" id="PS50878">
    <property type="entry name" value="RT_POL"/>
    <property type="match status" value="1"/>
</dbReference>
<dbReference type="Pfam" id="PF00595">
    <property type="entry name" value="PDZ"/>
    <property type="match status" value="2"/>
</dbReference>
<dbReference type="InterPro" id="IPR011993">
    <property type="entry name" value="PH-like_dom_sf"/>
</dbReference>
<dbReference type="FunFam" id="3.30.70.270:FF:000020">
    <property type="entry name" value="Transposon Tf2-6 polyprotein-like Protein"/>
    <property type="match status" value="1"/>
</dbReference>
<dbReference type="Gene3D" id="3.30.420.10">
    <property type="entry name" value="Ribonuclease H-like superfamily/Ribonuclease H"/>
    <property type="match status" value="2"/>
</dbReference>
<dbReference type="CDD" id="cd22578">
    <property type="entry name" value="Mint1_CID"/>
    <property type="match status" value="1"/>
</dbReference>
<dbReference type="FunFam" id="2.30.29.30:FF:000044">
    <property type="entry name" value="amyloid beta A4 precursor protein-binding family A member 1"/>
    <property type="match status" value="1"/>
</dbReference>
<dbReference type="PANTHER" id="PTHR12345:SF14">
    <property type="entry name" value="AMYLOID-BETA A4 PRECURSOR PROTEIN-BINDING FAMILY A MEMBER 1"/>
    <property type="match status" value="1"/>
</dbReference>
<evidence type="ECO:0000259" key="11">
    <source>
        <dbReference type="PROSITE" id="PS50994"/>
    </source>
</evidence>
<feature type="domain" description="RNase H type-1" evidence="10">
    <location>
        <begin position="1488"/>
        <end position="1637"/>
    </location>
</feature>
<dbReference type="EC" id="3.1.26.4" evidence="2"/>
<feature type="region of interest" description="Disordered" evidence="6">
    <location>
        <begin position="343"/>
        <end position="421"/>
    </location>
</feature>
<sequence>MNHLVGPPEGEVSEEPANGAVNESVEADLEHSEVEEEQRYATRYPRHTNSSQGGLSGQEEEGMLARSASTESGFHNHTDTAEGDVIATVEDSYDAERVQENEDESAYAVQYRPESEEYTENAEAEHGEAIHNRTLPNHLHFHSIEHEEAMNAAYSGYVYTHRLFHRGEDEQYAEPYADYGLQEHVYEEIGDAPDLDVREGIQRYEREREEADNYRKEALGARLHHYDERSDGESDSPEKEAEFAPYPRMDSYEQEEDIDQIVAEVKQSMSSQSLDKEAEDMPEAEQSLEHGHALACGHESNGQLTAGSRITSSSGESVQRYSKEKRDAISLAIKDIKEAIEEVKTRTIRSPYTPDEPKEPIWVMRQDISPTRDSDDQRPLDGDSPSPDSSSPRGAESSSRQHHQDVCTTAEASTNKESRKSLASFPTYVEVPGPCDPEDLIDGIIFAANYLGSTQLLSDKTPSKNVRMMQAQEAVSRIKAPEGESQPMTEVDLFISTQRIKVLNADTQETMMDHPLRTISYIADIGNIVVLMARRRMPRSNSQDNVEASHPSQDGKRQYKMICHVFESEDAQLIAQSIGQAFSVAYQEFLRANGINPEDLSQKEYSDLLNTQDMYNDDLIHFSKSENCKDVYIEKQKGEILGVVIVESGWGSILPTVIIANMMHGGPAEKSGKLNIGDQIMSINGTSLVGLPLSTCQSIIKEEEPEPEVITRSLSLSELRHMRKDFSHLPGEHIITWLLRCWDNGASSLELEGREAKQLGSLSREGGIDKAIGKKAQALSLWRRLLSSVRERYPFSEDVVCRPGKWTTMERGIQYLRELAVRDMVYYDPDNAQLPTDPDEVQCTRPMWRKFVRSAPSSYANSLAVIDWKSEEAPTVDEVAGRLWQYEESLSSSLVSAVEKLSQDVRQLKEDISYSPPVQTRIAAVRRVEPISISGVTGGSQQLTLLEAEVSLTGNEWQKHPIVTGPEAPCILGIDYLRKGYFKDPKGYRWAFGIAALEAEEIEPLSSLPGLSEEPSVVGLLRVEEQQVPIATTAVHRRQYRTNRDSLVPIHELIRQLEGQGVISRTRSPFNSPIWPVRKSNGEWRLTVDYCGLNEVTPPMSAAVPDMLELQYELESKAAKWYATIDIANAFFSIPLAAECRPQFAFTWRGIQYTWNRLPQGWKHSPTICHGLIQTALGKGEAPEHLQYIDDIIVWGNSAEEVSEKGKKIIQILLQAGFAIKRSKVKGPVQEIQFLGIRWHDGQRQIPMDIINKIAAMSPPTNKKETQAFLGVVGFWRMHIPNYSLIVSPLYHVTRKKNDFKWGPEQRQAFEQIKQEIVHAVALGPVRAGPDVKNVLYTAAGENGPTWSLWQKAPGETRGRPLGFWSRGYRGSEAHYTPTEKEILAAYEGVRAASEVIGTEAQLLLAPRLPVLGWMFKERAPSTHHATDATWSKWVALITQRARIGSPSRPGILEVITDWPEGKDFRMSPEEEVTRAEEAPPYNKLTEDEKPCALFTDGSCRIVGKHRRWKAAVWSPTRRVAEAAEGQGESSQFVEVKAIQLALDIAEREKWPTLYLYTDSWMVANALWGWLQQWKQSNWQRRGKPIWAAPLWQDIAARLEKLVVKVHHVDAHVPKSRATEEHQNNQQVDQAAKIEVAQVIHQCETCAAIKQAKRVKPLWYGGRWLKYKYGEAWQIDYITLPQTRQGKRYVLTMVEATTGWLETYPVPHATARNTILGLEKQVLWQHGTPERTESDNGTHFRNNLIDTWAKEHGIEWVYHIPYHAPASGKIESIFHGDFFLQGLKNQARVKLNIVRCPPVTTVLIRRPDLRYQLGFSVQNGIICSLMRGGIAERGGVRVGHRIIEINGQSVVATPHEKIVHILSNAVGEVSDLCNEATVV</sequence>
<keyword evidence="5" id="KW-0677">Repeat</keyword>
<dbReference type="EMBL" id="BAAFJT010000040">
    <property type="protein sequence ID" value="GAB0204531.1"/>
    <property type="molecule type" value="Genomic_DNA"/>
</dbReference>
<evidence type="ECO:0000259" key="10">
    <source>
        <dbReference type="PROSITE" id="PS50879"/>
    </source>
</evidence>
<dbReference type="InterPro" id="IPR001584">
    <property type="entry name" value="Integrase_cat-core"/>
</dbReference>
<dbReference type="Gene3D" id="3.30.70.270">
    <property type="match status" value="2"/>
</dbReference>
<dbReference type="Pfam" id="PF00640">
    <property type="entry name" value="PID"/>
    <property type="match status" value="1"/>
</dbReference>
<comment type="similarity">
    <text evidence="1">Belongs to the beta type-B retroviral polymerase family. HERV class-II K(HML-2) pol subfamily.</text>
</comment>
<keyword evidence="4" id="KW-0597">Phosphoprotein</keyword>
<evidence type="ECO:0000256" key="4">
    <source>
        <dbReference type="ARBA" id="ARBA00022553"/>
    </source>
</evidence>
<dbReference type="Gene3D" id="3.10.10.10">
    <property type="entry name" value="HIV Type 1 Reverse Transcriptase, subunit A, domain 1"/>
    <property type="match status" value="1"/>
</dbReference>
<reference evidence="12 13" key="1">
    <citation type="submission" date="2024-06" db="EMBL/GenBank/DDBJ databases">
        <title>The draft genome of Grus japonensis, version 3.</title>
        <authorList>
            <person name="Nabeshima K."/>
            <person name="Suzuki S."/>
            <person name="Onuma M."/>
        </authorList>
    </citation>
    <scope>NUCLEOTIDE SEQUENCE [LARGE SCALE GENOMIC DNA]</scope>
    <source>
        <strain evidence="12 13">451A</strain>
    </source>
</reference>
<feature type="compositionally biased region" description="Low complexity" evidence="6">
    <location>
        <begin position="1"/>
        <end position="10"/>
    </location>
</feature>
<dbReference type="PROSITE" id="PS01179">
    <property type="entry name" value="PID"/>
    <property type="match status" value="1"/>
</dbReference>
<dbReference type="PANTHER" id="PTHR12345">
    <property type="entry name" value="SYNTENIN RELATED"/>
    <property type="match status" value="1"/>
</dbReference>
<dbReference type="InterPro" id="IPR043128">
    <property type="entry name" value="Rev_trsase/Diguanyl_cyclase"/>
</dbReference>
<name>A0ABC9Y474_GRUJA</name>
<feature type="domain" description="PDZ" evidence="8">
    <location>
        <begin position="1801"/>
        <end position="1870"/>
    </location>
</feature>
<feature type="compositionally biased region" description="Basic and acidic residues" evidence="6">
    <location>
        <begin position="219"/>
        <end position="242"/>
    </location>
</feature>
<dbReference type="InterPro" id="IPR002156">
    <property type="entry name" value="RNaseH_domain"/>
</dbReference>
<keyword evidence="13" id="KW-1185">Reference proteome</keyword>